<accession>A0ACC6QVA3</accession>
<name>A0ACC6QVA3_9ACTN</name>
<dbReference type="Proteomes" id="UP001375539">
    <property type="component" value="Unassembled WGS sequence"/>
</dbReference>
<gene>
    <name evidence="1" type="ORF">WKI58_38675</name>
</gene>
<proteinExistence type="predicted"/>
<sequence>MSTSSDLPPDEERLRVLETFLVITLARVRERLDHLKRQAAIHRTSELQKPPPDWTLEISINGRTPITVHAGECGMGGSQVRTKTISREEALRALTEGVKACAFCRPDSELGLLE</sequence>
<keyword evidence="2" id="KW-1185">Reference proteome</keyword>
<comment type="caution">
    <text evidence="1">The sequence shown here is derived from an EMBL/GenBank/DDBJ whole genome shotgun (WGS) entry which is preliminary data.</text>
</comment>
<reference evidence="1" key="1">
    <citation type="submission" date="2024-03" db="EMBL/GenBank/DDBJ databases">
        <title>Novel Streptomyces species of biotechnological and ecological value are a feature of Machair soil.</title>
        <authorList>
            <person name="Prole J.R."/>
            <person name="Goodfellow M."/>
            <person name="Allenby N."/>
            <person name="Ward A.C."/>
        </authorList>
    </citation>
    <scope>NUCLEOTIDE SEQUENCE</scope>
    <source>
        <strain evidence="1">MS1.AVA.4</strain>
    </source>
</reference>
<protein>
    <submittedName>
        <fullName evidence="1">DUF6233 domain-containing protein</fullName>
    </submittedName>
</protein>
<organism evidence="1 2">
    <name type="scientific">Streptomyces pratisoli</name>
    <dbReference type="NCBI Taxonomy" id="3139917"/>
    <lineage>
        <taxon>Bacteria</taxon>
        <taxon>Bacillati</taxon>
        <taxon>Actinomycetota</taxon>
        <taxon>Actinomycetes</taxon>
        <taxon>Kitasatosporales</taxon>
        <taxon>Streptomycetaceae</taxon>
        <taxon>Streptomyces</taxon>
    </lineage>
</organism>
<evidence type="ECO:0000313" key="1">
    <source>
        <dbReference type="EMBL" id="MEJ8662319.1"/>
    </source>
</evidence>
<evidence type="ECO:0000313" key="2">
    <source>
        <dbReference type="Proteomes" id="UP001375539"/>
    </source>
</evidence>
<dbReference type="EMBL" id="JBBKAI010000004">
    <property type="protein sequence ID" value="MEJ8662319.1"/>
    <property type="molecule type" value="Genomic_DNA"/>
</dbReference>